<dbReference type="Pfam" id="PF00440">
    <property type="entry name" value="TetR_N"/>
    <property type="match status" value="1"/>
</dbReference>
<dbReference type="PANTHER" id="PTHR30055:SF209">
    <property type="entry name" value="POSSIBLE TRANSCRIPTIONAL REGULATORY PROTEIN (PROBABLY TETR-FAMILY)"/>
    <property type="match status" value="1"/>
</dbReference>
<dbReference type="PROSITE" id="PS50977">
    <property type="entry name" value="HTH_TETR_2"/>
    <property type="match status" value="1"/>
</dbReference>
<evidence type="ECO:0000313" key="6">
    <source>
        <dbReference type="Proteomes" id="UP000002066"/>
    </source>
</evidence>
<feature type="compositionally biased region" description="Pro residues" evidence="3">
    <location>
        <begin position="14"/>
        <end position="23"/>
    </location>
</feature>
<evidence type="ECO:0000313" key="5">
    <source>
        <dbReference type="EMBL" id="ADW04813.1"/>
    </source>
</evidence>
<dbReference type="Proteomes" id="UP000002066">
    <property type="component" value="Chromosome"/>
</dbReference>
<protein>
    <submittedName>
        <fullName evidence="5">Regulatory protein TetR</fullName>
    </submittedName>
</protein>
<evidence type="ECO:0000256" key="3">
    <source>
        <dbReference type="SAM" id="MobiDB-lite"/>
    </source>
</evidence>
<keyword evidence="1 2" id="KW-0238">DNA-binding</keyword>
<evidence type="ECO:0000256" key="1">
    <source>
        <dbReference type="ARBA" id="ARBA00023125"/>
    </source>
</evidence>
<dbReference type="EMBL" id="CP002475">
    <property type="protein sequence ID" value="ADW04813.1"/>
    <property type="molecule type" value="Genomic_DNA"/>
</dbReference>
<feature type="region of interest" description="Disordered" evidence="3">
    <location>
        <begin position="1"/>
        <end position="28"/>
    </location>
</feature>
<dbReference type="PANTHER" id="PTHR30055">
    <property type="entry name" value="HTH-TYPE TRANSCRIPTIONAL REGULATOR RUTR"/>
    <property type="match status" value="1"/>
</dbReference>
<dbReference type="InterPro" id="IPR009057">
    <property type="entry name" value="Homeodomain-like_sf"/>
</dbReference>
<proteinExistence type="predicted"/>
<dbReference type="SUPFAM" id="SSF46689">
    <property type="entry name" value="Homeodomain-like"/>
    <property type="match status" value="1"/>
</dbReference>
<dbReference type="InterPro" id="IPR050109">
    <property type="entry name" value="HTH-type_TetR-like_transc_reg"/>
</dbReference>
<dbReference type="PRINTS" id="PR00455">
    <property type="entry name" value="HTHTETR"/>
</dbReference>
<organism evidence="5 6">
    <name type="scientific">Streptomyces pratensis (strain ATCC 33331 / IAF-45CD)</name>
    <dbReference type="NCBI Taxonomy" id="591167"/>
    <lineage>
        <taxon>Bacteria</taxon>
        <taxon>Bacillati</taxon>
        <taxon>Actinomycetota</taxon>
        <taxon>Actinomycetes</taxon>
        <taxon>Kitasatosporales</taxon>
        <taxon>Streptomycetaceae</taxon>
        <taxon>Streptomyces</taxon>
    </lineage>
</organism>
<evidence type="ECO:0000256" key="2">
    <source>
        <dbReference type="PROSITE-ProRule" id="PRU00335"/>
    </source>
</evidence>
<name>A0A8D3WGU8_STRFA</name>
<sequence>MAVRGYPEAMTAPLSPPPGPPDPGEARTSLTLAAADGPEALRADAARNRVLLLDAASRLLADCGAADLTMESVAAAAGVGKGTVFRRFKDRTGLLIALLDHRESLLQAAFLSGPPPMGPDAPAAERLHAFGPAVMRHERDHHELILASRTDPLRTFSVPAQRLRLSHVTLLLRQAHAAGRPDLLAHTLLGSIDAPLVHHLTCERGMPVERLEEGWHDLLIRYGVEH</sequence>
<reference evidence="5 6" key="1">
    <citation type="submission" date="2011-01" db="EMBL/GenBank/DDBJ databases">
        <title>Complete sequence of chromosome of Streptomyces flavogriseus ATCC 33331.</title>
        <authorList>
            <consortium name="US DOE Joint Genome Institute"/>
            <person name="Lucas S."/>
            <person name="Copeland A."/>
            <person name="Lapidus A."/>
            <person name="Cheng J.-F."/>
            <person name="Goodwin L."/>
            <person name="Pitluck S."/>
            <person name="Davenport K."/>
            <person name="Detter J.C."/>
            <person name="Han C."/>
            <person name="Tapia R."/>
            <person name="Land M."/>
            <person name="Hauser L."/>
            <person name="Kyrpides N."/>
            <person name="Ivanova N."/>
            <person name="Ovchinnikova G."/>
            <person name="Pagani I."/>
            <person name="Brumm P."/>
            <person name="Mead D."/>
            <person name="Woyke T."/>
        </authorList>
    </citation>
    <scope>NUCLEOTIDE SEQUENCE [LARGE SCALE GENOMIC DNA]</scope>
    <source>
        <strain evidence="6">ATCC 33331 / IAF-45CD</strain>
    </source>
</reference>
<gene>
    <name evidence="5" type="ordered locus">Sfla_3392</name>
</gene>
<evidence type="ECO:0000259" key="4">
    <source>
        <dbReference type="PROSITE" id="PS50977"/>
    </source>
</evidence>
<feature type="domain" description="HTH tetR-type" evidence="4">
    <location>
        <begin position="46"/>
        <end position="106"/>
    </location>
</feature>
<dbReference type="InterPro" id="IPR001647">
    <property type="entry name" value="HTH_TetR"/>
</dbReference>
<dbReference type="GO" id="GO:0003700">
    <property type="term" value="F:DNA-binding transcription factor activity"/>
    <property type="evidence" value="ECO:0007669"/>
    <property type="project" value="TreeGrafter"/>
</dbReference>
<dbReference type="OrthoDB" id="4542210at2"/>
<feature type="DNA-binding region" description="H-T-H motif" evidence="2">
    <location>
        <begin position="69"/>
        <end position="88"/>
    </location>
</feature>
<dbReference type="GO" id="GO:0000976">
    <property type="term" value="F:transcription cis-regulatory region binding"/>
    <property type="evidence" value="ECO:0007669"/>
    <property type="project" value="TreeGrafter"/>
</dbReference>
<dbReference type="KEGG" id="sfa:Sfla_3392"/>
<dbReference type="AlphaFoldDB" id="A0A8D3WGU8"/>
<accession>A0A8D3WGU8</accession>
<dbReference type="Gene3D" id="1.10.357.10">
    <property type="entry name" value="Tetracycline Repressor, domain 2"/>
    <property type="match status" value="1"/>
</dbReference>